<evidence type="ECO:0000313" key="3">
    <source>
        <dbReference type="EMBL" id="MDC7675046.1"/>
    </source>
</evidence>
<gene>
    <name evidence="3" type="ORF">PQU98_02820</name>
</gene>
<dbReference type="Pfam" id="PF03033">
    <property type="entry name" value="Glyco_transf_28"/>
    <property type="match status" value="1"/>
</dbReference>
<dbReference type="Pfam" id="PF06722">
    <property type="entry name" value="EryCIII-like_C"/>
    <property type="match status" value="1"/>
</dbReference>
<reference evidence="3 4" key="1">
    <citation type="submission" date="2023-01" db="EMBL/GenBank/DDBJ databases">
        <title>Novel species of the genus Asticcacaulis isolated from rivers.</title>
        <authorList>
            <person name="Lu H."/>
        </authorList>
    </citation>
    <scope>NUCLEOTIDE SEQUENCE [LARGE SCALE GENOMIC DNA]</scope>
    <source>
        <strain evidence="3 4">LKC15W</strain>
    </source>
</reference>
<evidence type="ECO:0000313" key="4">
    <source>
        <dbReference type="Proteomes" id="UP001218579"/>
    </source>
</evidence>
<dbReference type="CDD" id="cd03784">
    <property type="entry name" value="GT1_Gtf-like"/>
    <property type="match status" value="1"/>
</dbReference>
<keyword evidence="4" id="KW-1185">Reference proteome</keyword>
<dbReference type="Proteomes" id="UP001218579">
    <property type="component" value="Unassembled WGS sequence"/>
</dbReference>
<feature type="domain" description="Glycosyltransferase family 28 N-terminal" evidence="1">
    <location>
        <begin position="3"/>
        <end position="63"/>
    </location>
</feature>
<dbReference type="EMBL" id="JAQQKV010000001">
    <property type="protein sequence ID" value="MDC7675046.1"/>
    <property type="molecule type" value="Genomic_DNA"/>
</dbReference>
<dbReference type="Gene3D" id="3.40.50.2000">
    <property type="entry name" value="Glycogen Phosphorylase B"/>
    <property type="match status" value="2"/>
</dbReference>
<dbReference type="InterPro" id="IPR050426">
    <property type="entry name" value="Glycosyltransferase_28"/>
</dbReference>
<accession>A0ABT5HFL9</accession>
<name>A0ABT5HFL9_9CAUL</name>
<dbReference type="PANTHER" id="PTHR48050">
    <property type="entry name" value="STEROL 3-BETA-GLUCOSYLTRANSFERASE"/>
    <property type="match status" value="1"/>
</dbReference>
<evidence type="ECO:0000259" key="1">
    <source>
        <dbReference type="Pfam" id="PF03033"/>
    </source>
</evidence>
<comment type="caution">
    <text evidence="3">The sequence shown here is derived from an EMBL/GenBank/DDBJ whole genome shotgun (WGS) entry which is preliminary data.</text>
</comment>
<proteinExistence type="predicted"/>
<dbReference type="InterPro" id="IPR010610">
    <property type="entry name" value="EryCIII-like_C"/>
</dbReference>
<protein>
    <submittedName>
        <fullName evidence="3">Glycosyltransferase</fullName>
    </submittedName>
</protein>
<dbReference type="InterPro" id="IPR002213">
    <property type="entry name" value="UDP_glucos_trans"/>
</dbReference>
<dbReference type="InterPro" id="IPR004276">
    <property type="entry name" value="GlycoTrans_28_N"/>
</dbReference>
<evidence type="ECO:0000259" key="2">
    <source>
        <dbReference type="Pfam" id="PF06722"/>
    </source>
</evidence>
<dbReference type="PANTHER" id="PTHR48050:SF13">
    <property type="entry name" value="STEROL 3-BETA-GLUCOSYLTRANSFERASE UGT80A2"/>
    <property type="match status" value="1"/>
</dbReference>
<dbReference type="RefSeq" id="WP_272743356.1">
    <property type="nucleotide sequence ID" value="NZ_JAQQKV010000001.1"/>
</dbReference>
<feature type="domain" description="Erythromycin biosynthesis protein CIII-like C-terminal" evidence="2">
    <location>
        <begin position="307"/>
        <end position="400"/>
    </location>
</feature>
<sequence>MKIVLATHGSLGDLHPFMALGLALKSLGAEVILASHPDYRQKVEAAGLTFHDYGASRETYTRDLRMAPEAIIHRLTRDHGFMIKRLIAPYLETSVDHLRPLITDADMVVGSSFAYGAHIAAQLEQKPFTVIALQPTVMMSAYDPPKVKKAPFIFNPTHDWQRHYNRLIIRAGEAFMASTQSSIRRIYKKFGLEPHISLGGILSDHQTLALYDPLIGKVEPDFPPNTHICGFPFYDSEDGHAPQLSPELTAFLSNGPAPLVFGLGSAVVTGGGAFYRNAIKVTRHLNTRAVLLVGEGSPLLREDHGPDILAIAYAPHSLLFPRCRAIIHHGGIGSTAQALRSGRPQLVVPVFADQFDNARRVVRLGAGRHLNYDQWTLPKAITALTPVLDDPDITIHAQEARLSLTRHDGAATAAALILNPRNTDWP</sequence>
<dbReference type="SUPFAM" id="SSF53756">
    <property type="entry name" value="UDP-Glycosyltransferase/glycogen phosphorylase"/>
    <property type="match status" value="1"/>
</dbReference>
<organism evidence="3 4">
    <name type="scientific">Asticcacaulis machinosus</name>
    <dbReference type="NCBI Taxonomy" id="2984211"/>
    <lineage>
        <taxon>Bacteria</taxon>
        <taxon>Pseudomonadati</taxon>
        <taxon>Pseudomonadota</taxon>
        <taxon>Alphaproteobacteria</taxon>
        <taxon>Caulobacterales</taxon>
        <taxon>Caulobacteraceae</taxon>
        <taxon>Asticcacaulis</taxon>
    </lineage>
</organism>